<sequence length="146" mass="16624">MITTRSKQTEEEISKLRVLVVDDDRDSRDLLLFYLEQIGAKVKSVASAKVAVEEIQFFQPEIILSDIFMPEENGFWLINQLKKMEKTSNRHLAAIAITAAAKAKDREKILSAGYDAYLSKPFLLDHLTALIAKVMQQNQQNRQKTA</sequence>
<dbReference type="Gene3D" id="3.40.50.2300">
    <property type="match status" value="1"/>
</dbReference>
<dbReference type="PANTHER" id="PTHR44591">
    <property type="entry name" value="STRESS RESPONSE REGULATOR PROTEIN 1"/>
    <property type="match status" value="1"/>
</dbReference>
<dbReference type="SUPFAM" id="SSF52172">
    <property type="entry name" value="CheY-like"/>
    <property type="match status" value="1"/>
</dbReference>
<dbReference type="AlphaFoldDB" id="K9XT02"/>
<feature type="modified residue" description="4-aspartylphosphate" evidence="2">
    <location>
        <position position="66"/>
    </location>
</feature>
<dbReference type="Proteomes" id="UP000010473">
    <property type="component" value="Chromosome"/>
</dbReference>
<evidence type="ECO:0000256" key="2">
    <source>
        <dbReference type="PROSITE-ProRule" id="PRU00169"/>
    </source>
</evidence>
<dbReference type="STRING" id="111780.Sta7437_1641"/>
<accession>K9XT02</accession>
<dbReference type="KEGG" id="scs:Sta7437_1641"/>
<dbReference type="InterPro" id="IPR050595">
    <property type="entry name" value="Bact_response_regulator"/>
</dbReference>
<dbReference type="InterPro" id="IPR011006">
    <property type="entry name" value="CheY-like_superfamily"/>
</dbReference>
<dbReference type="InterPro" id="IPR001789">
    <property type="entry name" value="Sig_transdc_resp-reg_receiver"/>
</dbReference>
<reference evidence="5" key="1">
    <citation type="journal article" date="2013" name="Proc. Natl. Acad. Sci. U.S.A.">
        <title>Improving the coverage of the cyanobacterial phylum using diversity-driven genome sequencing.</title>
        <authorList>
            <person name="Shih P.M."/>
            <person name="Wu D."/>
            <person name="Latifi A."/>
            <person name="Axen S.D."/>
            <person name="Fewer D.P."/>
            <person name="Talla E."/>
            <person name="Calteau A."/>
            <person name="Cai F."/>
            <person name="Tandeau de Marsac N."/>
            <person name="Rippka R."/>
            <person name="Herdman M."/>
            <person name="Sivonen K."/>
            <person name="Coursin T."/>
            <person name="Laurent T."/>
            <person name="Goodwin L."/>
            <person name="Nolan M."/>
            <person name="Davenport K.W."/>
            <person name="Han C.S."/>
            <person name="Rubin E.M."/>
            <person name="Eisen J.A."/>
            <person name="Woyke T."/>
            <person name="Gugger M."/>
            <person name="Kerfeld C.A."/>
        </authorList>
    </citation>
    <scope>NUCLEOTIDE SEQUENCE [LARGE SCALE GENOMIC DNA]</scope>
    <source>
        <strain evidence="5">ATCC 29371 / PCC 7437</strain>
    </source>
</reference>
<keyword evidence="1 2" id="KW-0597">Phosphoprotein</keyword>
<dbReference type="Pfam" id="PF00072">
    <property type="entry name" value="Response_reg"/>
    <property type="match status" value="1"/>
</dbReference>
<dbReference type="RefSeq" id="WP_015192877.1">
    <property type="nucleotide sequence ID" value="NC_019748.1"/>
</dbReference>
<dbReference type="GO" id="GO:0000160">
    <property type="term" value="P:phosphorelay signal transduction system"/>
    <property type="evidence" value="ECO:0007669"/>
    <property type="project" value="InterPro"/>
</dbReference>
<evidence type="ECO:0000313" key="4">
    <source>
        <dbReference type="EMBL" id="AFZ35206.1"/>
    </source>
</evidence>
<protein>
    <submittedName>
        <fullName evidence="4">Response regulator receiver protein</fullName>
    </submittedName>
</protein>
<dbReference type="EMBL" id="CP003653">
    <property type="protein sequence ID" value="AFZ35206.1"/>
    <property type="molecule type" value="Genomic_DNA"/>
</dbReference>
<organism evidence="4 5">
    <name type="scientific">Stanieria cyanosphaera (strain ATCC 29371 / PCC 7437)</name>
    <dbReference type="NCBI Taxonomy" id="111780"/>
    <lineage>
        <taxon>Bacteria</taxon>
        <taxon>Bacillati</taxon>
        <taxon>Cyanobacteriota</taxon>
        <taxon>Cyanophyceae</taxon>
        <taxon>Pleurocapsales</taxon>
        <taxon>Dermocarpellaceae</taxon>
        <taxon>Stanieria</taxon>
    </lineage>
</organism>
<name>K9XT02_STAC7</name>
<keyword evidence="5" id="KW-1185">Reference proteome</keyword>
<dbReference type="HOGENOM" id="CLU_000445_69_17_3"/>
<evidence type="ECO:0000313" key="5">
    <source>
        <dbReference type="Proteomes" id="UP000010473"/>
    </source>
</evidence>
<dbReference type="eggNOG" id="COG3437">
    <property type="taxonomic scope" value="Bacteria"/>
</dbReference>
<proteinExistence type="predicted"/>
<dbReference type="OrthoDB" id="1901654at2"/>
<gene>
    <name evidence="4" type="ordered locus">Sta7437_1641</name>
</gene>
<dbReference type="PANTHER" id="PTHR44591:SF3">
    <property type="entry name" value="RESPONSE REGULATORY DOMAIN-CONTAINING PROTEIN"/>
    <property type="match status" value="1"/>
</dbReference>
<dbReference type="PROSITE" id="PS50110">
    <property type="entry name" value="RESPONSE_REGULATORY"/>
    <property type="match status" value="1"/>
</dbReference>
<dbReference type="SMART" id="SM00448">
    <property type="entry name" value="REC"/>
    <property type="match status" value="1"/>
</dbReference>
<evidence type="ECO:0000256" key="1">
    <source>
        <dbReference type="ARBA" id="ARBA00022553"/>
    </source>
</evidence>
<feature type="domain" description="Response regulatory" evidence="3">
    <location>
        <begin position="17"/>
        <end position="135"/>
    </location>
</feature>
<evidence type="ECO:0000259" key="3">
    <source>
        <dbReference type="PROSITE" id="PS50110"/>
    </source>
</evidence>